<comment type="caution">
    <text evidence="7">The sequence shown here is derived from an EMBL/GenBank/DDBJ whole genome shotgun (WGS) entry which is preliminary data.</text>
</comment>
<accession>E6IYU8</accession>
<evidence type="ECO:0000313" key="7">
    <source>
        <dbReference type="EMBL" id="EFU23203.1"/>
    </source>
</evidence>
<dbReference type="EMBL" id="AECT01000003">
    <property type="protein sequence ID" value="EFU23203.1"/>
    <property type="molecule type" value="Genomic_DNA"/>
</dbReference>
<dbReference type="eggNOG" id="COG5416">
    <property type="taxonomic scope" value="Bacteria"/>
</dbReference>
<evidence type="ECO:0000256" key="2">
    <source>
        <dbReference type="ARBA" id="ARBA00022692"/>
    </source>
</evidence>
<evidence type="ECO:0000256" key="4">
    <source>
        <dbReference type="ARBA" id="ARBA00023136"/>
    </source>
</evidence>
<dbReference type="GO" id="GO:0005886">
    <property type="term" value="C:plasma membrane"/>
    <property type="evidence" value="ECO:0007669"/>
    <property type="project" value="InterPro"/>
</dbReference>
<evidence type="ECO:0000313" key="8">
    <source>
        <dbReference type="Proteomes" id="UP000002973"/>
    </source>
</evidence>
<sequence length="90" mass="10349">MKHKRRPMMKERMYYILLLLAILLIAGLSFANMQSVTVSFILFRFKIPLILLILLSVLLGAITTILISMPKNFSLKNELAKAKKELKTKN</sequence>
<evidence type="ECO:0000256" key="5">
    <source>
        <dbReference type="SAM" id="Phobius"/>
    </source>
</evidence>
<evidence type="ECO:0000259" key="6">
    <source>
        <dbReference type="Pfam" id="PF06305"/>
    </source>
</evidence>
<organism evidence="7 8">
    <name type="scientific">Streptococcus anginosus F0211</name>
    <dbReference type="NCBI Taxonomy" id="706437"/>
    <lineage>
        <taxon>Bacteria</taxon>
        <taxon>Bacillati</taxon>
        <taxon>Bacillota</taxon>
        <taxon>Bacilli</taxon>
        <taxon>Lactobacillales</taxon>
        <taxon>Streptococcaceae</taxon>
        <taxon>Streptococcus</taxon>
        <taxon>Streptococcus anginosus group</taxon>
    </lineage>
</organism>
<dbReference type="AlphaFoldDB" id="E6IYU8"/>
<feature type="domain" description="Lipopolysaccharide assembly protein A" evidence="6">
    <location>
        <begin position="32"/>
        <end position="88"/>
    </location>
</feature>
<keyword evidence="2 5" id="KW-0812">Transmembrane</keyword>
<dbReference type="Proteomes" id="UP000002973">
    <property type="component" value="Unassembled WGS sequence"/>
</dbReference>
<keyword evidence="1" id="KW-1003">Cell membrane</keyword>
<evidence type="ECO:0000256" key="3">
    <source>
        <dbReference type="ARBA" id="ARBA00022989"/>
    </source>
</evidence>
<feature type="transmembrane region" description="Helical" evidence="5">
    <location>
        <begin position="47"/>
        <end position="67"/>
    </location>
</feature>
<dbReference type="Pfam" id="PF06305">
    <property type="entry name" value="LapA_dom"/>
    <property type="match status" value="1"/>
</dbReference>
<proteinExistence type="predicted"/>
<dbReference type="PANTHER" id="PTHR41335:SF1">
    <property type="entry name" value="MEMBRANE PROTEIN"/>
    <property type="match status" value="1"/>
</dbReference>
<reference evidence="7 8" key="1">
    <citation type="submission" date="2010-11" db="EMBL/GenBank/DDBJ databases">
        <authorList>
            <person name="Weinstock G."/>
            <person name="Sodergren E."/>
            <person name="Clifton S."/>
            <person name="Fulton L."/>
            <person name="Fulton B."/>
            <person name="Courtney L."/>
            <person name="Fronick C."/>
            <person name="Harrison M."/>
            <person name="Strong C."/>
            <person name="Farmer C."/>
            <person name="Delahaunty K."/>
            <person name="Markovic C."/>
            <person name="Hall O."/>
            <person name="Minx P."/>
            <person name="Tomlinson C."/>
            <person name="Mitreva M."/>
            <person name="Hou S."/>
            <person name="Chen J."/>
            <person name="Wollam A."/>
            <person name="Pepin K.H."/>
            <person name="Johnson M."/>
            <person name="Bhonagiri V."/>
            <person name="Zhang X."/>
            <person name="Suruliraj S."/>
            <person name="Warren W."/>
            <person name="Chinwalla A."/>
            <person name="Mardis E.R."/>
            <person name="Wilson R.K."/>
        </authorList>
    </citation>
    <scope>NUCLEOTIDE SEQUENCE [LARGE SCALE GENOMIC DNA]</scope>
    <source>
        <strain evidence="7 8">F0211</strain>
    </source>
</reference>
<keyword evidence="3 5" id="KW-1133">Transmembrane helix</keyword>
<dbReference type="InterPro" id="IPR010445">
    <property type="entry name" value="LapA_dom"/>
</dbReference>
<gene>
    <name evidence="7" type="ORF">HMPREF0813_00160</name>
</gene>
<protein>
    <recommendedName>
        <fullName evidence="6">Lipopolysaccharide assembly protein A domain-containing protein</fullName>
    </recommendedName>
</protein>
<dbReference type="PANTHER" id="PTHR41335">
    <property type="entry name" value="MEMBRANE PROTEIN-RELATED"/>
    <property type="match status" value="1"/>
</dbReference>
<name>E6IYU8_STRAP</name>
<evidence type="ECO:0000256" key="1">
    <source>
        <dbReference type="ARBA" id="ARBA00022475"/>
    </source>
</evidence>
<keyword evidence="4 5" id="KW-0472">Membrane</keyword>